<dbReference type="InterPro" id="IPR026960">
    <property type="entry name" value="RVT-Znf"/>
</dbReference>
<dbReference type="Proteomes" id="UP000006038">
    <property type="component" value="Chromosome 6"/>
</dbReference>
<reference evidence="2" key="1">
    <citation type="journal article" date="2013" name="Nat. Commun.">
        <title>Whole-genome sequencing of Oryza brachyantha reveals mechanisms underlying Oryza genome evolution.</title>
        <authorList>
            <person name="Chen J."/>
            <person name="Huang Q."/>
            <person name="Gao D."/>
            <person name="Wang J."/>
            <person name="Lang Y."/>
            <person name="Liu T."/>
            <person name="Li B."/>
            <person name="Bai Z."/>
            <person name="Luis Goicoechea J."/>
            <person name="Liang C."/>
            <person name="Chen C."/>
            <person name="Zhang W."/>
            <person name="Sun S."/>
            <person name="Liao Y."/>
            <person name="Zhang X."/>
            <person name="Yang L."/>
            <person name="Song C."/>
            <person name="Wang M."/>
            <person name="Shi J."/>
            <person name="Liu G."/>
            <person name="Liu J."/>
            <person name="Zhou H."/>
            <person name="Zhou W."/>
            <person name="Yu Q."/>
            <person name="An N."/>
            <person name="Chen Y."/>
            <person name="Cai Q."/>
            <person name="Wang B."/>
            <person name="Liu B."/>
            <person name="Min J."/>
            <person name="Huang Y."/>
            <person name="Wu H."/>
            <person name="Li Z."/>
            <person name="Zhang Y."/>
            <person name="Yin Y."/>
            <person name="Song W."/>
            <person name="Jiang J."/>
            <person name="Jackson S.A."/>
            <person name="Wing R.A."/>
            <person name="Wang J."/>
            <person name="Chen M."/>
        </authorList>
    </citation>
    <scope>NUCLEOTIDE SEQUENCE [LARGE SCALE GENOMIC DNA]</scope>
    <source>
        <strain evidence="2">cv. IRGC 101232</strain>
    </source>
</reference>
<evidence type="ECO:0000313" key="3">
    <source>
        <dbReference type="Proteomes" id="UP000006038"/>
    </source>
</evidence>
<sequence>MDKNGSWGIAIAGKSCYEQIRGAPKSDPMASSPGPYLGVLPVFRCSNVTMLKQGQSHESVWPSYLQIHAKNASTQQQSFKKMQPFQVSSLAVDTSIKGTECPNWNFIWRNSAPLKVQFFAWLLGEREIPTKQEDGETLPSGDLSKRKIARNAAYDSKCGTKDYKVFG</sequence>
<proteinExistence type="predicted"/>
<dbReference type="Gramene" id="OB06G24780.1">
    <property type="protein sequence ID" value="OB06G24780.1"/>
    <property type="gene ID" value="OB06G24780"/>
</dbReference>
<dbReference type="Pfam" id="PF13966">
    <property type="entry name" value="zf-RVT"/>
    <property type="match status" value="1"/>
</dbReference>
<evidence type="ECO:0000313" key="2">
    <source>
        <dbReference type="EnsemblPlants" id="OB06G24780.1"/>
    </source>
</evidence>
<evidence type="ECO:0000259" key="1">
    <source>
        <dbReference type="Pfam" id="PF13966"/>
    </source>
</evidence>
<keyword evidence="3" id="KW-1185">Reference proteome</keyword>
<accession>J3MEN4</accession>
<dbReference type="EnsemblPlants" id="OB06G24780.1">
    <property type="protein sequence ID" value="OB06G24780.1"/>
    <property type="gene ID" value="OB06G24780"/>
</dbReference>
<organism evidence="2">
    <name type="scientific">Oryza brachyantha</name>
    <name type="common">malo sina</name>
    <dbReference type="NCBI Taxonomy" id="4533"/>
    <lineage>
        <taxon>Eukaryota</taxon>
        <taxon>Viridiplantae</taxon>
        <taxon>Streptophyta</taxon>
        <taxon>Embryophyta</taxon>
        <taxon>Tracheophyta</taxon>
        <taxon>Spermatophyta</taxon>
        <taxon>Magnoliopsida</taxon>
        <taxon>Liliopsida</taxon>
        <taxon>Poales</taxon>
        <taxon>Poaceae</taxon>
        <taxon>BOP clade</taxon>
        <taxon>Oryzoideae</taxon>
        <taxon>Oryzeae</taxon>
        <taxon>Oryzinae</taxon>
        <taxon>Oryza</taxon>
    </lineage>
</organism>
<protein>
    <recommendedName>
        <fullName evidence="1">Reverse transcriptase zinc-binding domain-containing protein</fullName>
    </recommendedName>
</protein>
<feature type="domain" description="Reverse transcriptase zinc-binding" evidence="1">
    <location>
        <begin position="86"/>
        <end position="132"/>
    </location>
</feature>
<dbReference type="HOGENOM" id="CLU_1597027_0_0_1"/>
<name>J3MEN4_ORYBR</name>
<reference evidence="2" key="2">
    <citation type="submission" date="2013-04" db="UniProtKB">
        <authorList>
            <consortium name="EnsemblPlants"/>
        </authorList>
    </citation>
    <scope>IDENTIFICATION</scope>
</reference>
<dbReference type="AlphaFoldDB" id="J3MEN4"/>